<reference evidence="4" key="2">
    <citation type="journal article" date="2019" name="Int. J. Syst. Evol. Microbiol.">
        <title>The Global Catalogue of Microorganisms (GCM) 10K type strain sequencing project: providing services to taxonomists for standard genome sequencing and annotation.</title>
        <authorList>
            <consortium name="The Broad Institute Genomics Platform"/>
            <consortium name="The Broad Institute Genome Sequencing Center for Infectious Disease"/>
            <person name="Wu L."/>
            <person name="Ma J."/>
        </authorList>
    </citation>
    <scope>NUCLEOTIDE SEQUENCE [LARGE SCALE GENOMIC DNA]</scope>
    <source>
        <strain evidence="4">NBRC 107710</strain>
    </source>
</reference>
<gene>
    <name evidence="1" type="ORF">GCM10007884_31070</name>
    <name evidence="2" type="ORF">GGR33_003738</name>
</gene>
<dbReference type="RefSeq" id="WP_183507879.1">
    <property type="nucleotide sequence ID" value="NZ_BSPG01000018.1"/>
</dbReference>
<keyword evidence="4" id="KW-1185">Reference proteome</keyword>
<reference evidence="1" key="1">
    <citation type="journal article" date="2014" name="Int. J. Syst. Evol. Microbiol.">
        <title>Complete genome of a new Firmicutes species belonging to the dominant human colonic microbiota ('Ruminococcus bicirculans') reveals two chromosomes and a selective capacity to utilize plant glucans.</title>
        <authorList>
            <consortium name="NISC Comparative Sequencing Program"/>
            <person name="Wegmann U."/>
            <person name="Louis P."/>
            <person name="Goesmann A."/>
            <person name="Henrissat B."/>
            <person name="Duncan S.H."/>
            <person name="Flint H.J."/>
        </authorList>
    </citation>
    <scope>NUCLEOTIDE SEQUENCE</scope>
    <source>
        <strain evidence="1">NBRC 107710</strain>
    </source>
</reference>
<proteinExistence type="predicted"/>
<evidence type="ECO:0000313" key="3">
    <source>
        <dbReference type="Proteomes" id="UP000517759"/>
    </source>
</evidence>
<name>A0A7W6F8A0_9HYPH</name>
<dbReference type="AlphaFoldDB" id="A0A7W6F8A0"/>
<dbReference type="EMBL" id="BSPG01000018">
    <property type="protein sequence ID" value="GLS45118.1"/>
    <property type="molecule type" value="Genomic_DNA"/>
</dbReference>
<evidence type="ECO:0000313" key="4">
    <source>
        <dbReference type="Proteomes" id="UP001156881"/>
    </source>
</evidence>
<evidence type="ECO:0000313" key="2">
    <source>
        <dbReference type="EMBL" id="MBB3904219.1"/>
    </source>
</evidence>
<reference evidence="2 3" key="3">
    <citation type="submission" date="2020-08" db="EMBL/GenBank/DDBJ databases">
        <title>Genomic Encyclopedia of Type Strains, Phase IV (KMG-IV): sequencing the most valuable type-strain genomes for metagenomic binning, comparative biology and taxonomic classification.</title>
        <authorList>
            <person name="Goeker M."/>
        </authorList>
    </citation>
    <scope>NUCLEOTIDE SEQUENCE [LARGE SCALE GENOMIC DNA]</scope>
    <source>
        <strain evidence="2 3">DSM 24105</strain>
    </source>
</reference>
<reference evidence="1" key="4">
    <citation type="submission" date="2023-01" db="EMBL/GenBank/DDBJ databases">
        <title>Draft genome sequence of Methylobacterium brachythecii strain NBRC 107710.</title>
        <authorList>
            <person name="Sun Q."/>
            <person name="Mori K."/>
        </authorList>
    </citation>
    <scope>NUCLEOTIDE SEQUENCE</scope>
    <source>
        <strain evidence="1">NBRC 107710</strain>
    </source>
</reference>
<dbReference type="EMBL" id="JACIDN010000007">
    <property type="protein sequence ID" value="MBB3904219.1"/>
    <property type="molecule type" value="Genomic_DNA"/>
</dbReference>
<comment type="caution">
    <text evidence="2">The sequence shown here is derived from an EMBL/GenBank/DDBJ whole genome shotgun (WGS) entry which is preliminary data.</text>
</comment>
<sequence>MMAAARTPSQSDGSALHREVADLWAKERDSYEIAKTLAARGYRNHHGKPVTEADVYRILSWQQTWRHAGKAAGGRGDA</sequence>
<dbReference type="Proteomes" id="UP000517759">
    <property type="component" value="Unassembled WGS sequence"/>
</dbReference>
<dbReference type="Proteomes" id="UP001156881">
    <property type="component" value="Unassembled WGS sequence"/>
</dbReference>
<protein>
    <submittedName>
        <fullName evidence="2">Uncharacterized protein</fullName>
    </submittedName>
</protein>
<evidence type="ECO:0000313" key="1">
    <source>
        <dbReference type="EMBL" id="GLS45118.1"/>
    </source>
</evidence>
<accession>A0A7W6F8A0</accession>
<organism evidence="2 3">
    <name type="scientific">Methylobacterium brachythecii</name>
    <dbReference type="NCBI Taxonomy" id="1176177"/>
    <lineage>
        <taxon>Bacteria</taxon>
        <taxon>Pseudomonadati</taxon>
        <taxon>Pseudomonadota</taxon>
        <taxon>Alphaproteobacteria</taxon>
        <taxon>Hyphomicrobiales</taxon>
        <taxon>Methylobacteriaceae</taxon>
        <taxon>Methylobacterium</taxon>
    </lineage>
</organism>